<dbReference type="PATRIC" id="fig|660596.6.peg.1170"/>
<comment type="caution">
    <text evidence="2">The sequence shown here is derived from an EMBL/GenBank/DDBJ whole genome shotgun (WGS) entry which is preliminary data.</text>
</comment>
<gene>
    <name evidence="2" type="ORF">CKS_3906</name>
</gene>
<reference evidence="2 3" key="1">
    <citation type="journal article" date="2012" name="Mol. Microbiol.">
        <title>The genetic and structural basis of two distinct terminal side branch residues in stewartan and amylovoran exopolysaccharides and their potential role in host adaptation.</title>
        <authorList>
            <person name="Wang X."/>
            <person name="Yang F."/>
            <person name="von Bodman S.B."/>
        </authorList>
    </citation>
    <scope>NUCLEOTIDE SEQUENCE [LARGE SCALE GENOMIC DNA]</scope>
    <source>
        <strain evidence="2 3">DC283</strain>
    </source>
</reference>
<proteinExistence type="predicted"/>
<dbReference type="AlphaFoldDB" id="H3RB30"/>
<protein>
    <submittedName>
        <fullName evidence="2">Uncharacterized protein</fullName>
    </submittedName>
</protein>
<name>H3RB30_PANSE</name>
<evidence type="ECO:0000256" key="1">
    <source>
        <dbReference type="SAM" id="MobiDB-lite"/>
    </source>
</evidence>
<dbReference type="Proteomes" id="UP000005050">
    <property type="component" value="Unassembled WGS sequence"/>
</dbReference>
<evidence type="ECO:0000313" key="2">
    <source>
        <dbReference type="EMBL" id="EHU01476.1"/>
    </source>
</evidence>
<sequence>MASRVGQASHHRRYPDIGGLFATGRASPPVTALVHIAVMRTAAVLTAKLPAAHQRRAACQHLCDDLNLHVPERVRLHDVSPGPVALEQRFHWPRLKAVITRVGHRPSSRPQFHRGRSGGNRGKMRRSGKGSPEISGRTFPRNSRCRRGCYHQQTLPALTDRCTYVCGLRL</sequence>
<dbReference type="EMBL" id="AHIE01000006">
    <property type="protein sequence ID" value="EHU01476.1"/>
    <property type="molecule type" value="Genomic_DNA"/>
</dbReference>
<organism evidence="2 3">
    <name type="scientific">Pantoea stewartii subsp. stewartii DC283</name>
    <dbReference type="NCBI Taxonomy" id="660596"/>
    <lineage>
        <taxon>Bacteria</taxon>
        <taxon>Pseudomonadati</taxon>
        <taxon>Pseudomonadota</taxon>
        <taxon>Gammaproteobacteria</taxon>
        <taxon>Enterobacterales</taxon>
        <taxon>Erwiniaceae</taxon>
        <taxon>Pantoea</taxon>
    </lineage>
</organism>
<feature type="compositionally biased region" description="Basic residues" evidence="1">
    <location>
        <begin position="102"/>
        <end position="128"/>
    </location>
</feature>
<feature type="region of interest" description="Disordered" evidence="1">
    <location>
        <begin position="101"/>
        <end position="139"/>
    </location>
</feature>
<evidence type="ECO:0000313" key="3">
    <source>
        <dbReference type="Proteomes" id="UP000005050"/>
    </source>
</evidence>
<accession>H3RB30</accession>